<dbReference type="AlphaFoldDB" id="A0A9P1D036"/>
<dbReference type="Proteomes" id="UP001152797">
    <property type="component" value="Unassembled WGS sequence"/>
</dbReference>
<name>A0A9P1D036_9DINO</name>
<evidence type="ECO:0000313" key="2">
    <source>
        <dbReference type="EMBL" id="CAL4788127.1"/>
    </source>
</evidence>
<keyword evidence="3" id="KW-1185">Reference proteome</keyword>
<gene>
    <name evidence="1" type="ORF">C1SCF055_LOCUS26905</name>
</gene>
<protein>
    <submittedName>
        <fullName evidence="2">60S ribosomal protein L13-1</fullName>
    </submittedName>
</protein>
<evidence type="ECO:0000313" key="3">
    <source>
        <dbReference type="Proteomes" id="UP001152797"/>
    </source>
</evidence>
<proteinExistence type="predicted"/>
<comment type="caution">
    <text evidence="1">The sequence shown here is derived from an EMBL/GenBank/DDBJ whole genome shotgun (WGS) entry which is preliminary data.</text>
</comment>
<dbReference type="EMBL" id="CAMXCT030002843">
    <property type="protein sequence ID" value="CAL4788127.1"/>
    <property type="molecule type" value="Genomic_DNA"/>
</dbReference>
<keyword evidence="2" id="KW-0687">Ribonucleoprotein</keyword>
<sequence length="225" mass="23276">MLLPDAQKLADDPTKYGALAGSALDAYLLSGGSCASLAIASDAGFGANLDGETIEGVSNFGSALRGLTGSVPDAGSDTTCTPATGKATCTTADPVCEAGNNLMDLKLKLRDGNIFKCWEFTKNNAMCNVNTQNGMGPGGSNGCLVNGAMETRQYDCNIDDFSQMVSGYYASALQTAFQDLDAKTASLMDDISADLKVLVNDKVIRKITNVANGLTCGFLGDAYQG</sequence>
<dbReference type="EMBL" id="CAMXCT010002843">
    <property type="protein sequence ID" value="CAI4000815.1"/>
    <property type="molecule type" value="Genomic_DNA"/>
</dbReference>
<dbReference type="EMBL" id="CAMXCT020002843">
    <property type="protein sequence ID" value="CAL1154190.1"/>
    <property type="molecule type" value="Genomic_DNA"/>
</dbReference>
<accession>A0A9P1D036</accession>
<feature type="non-terminal residue" evidence="1">
    <location>
        <position position="1"/>
    </location>
</feature>
<reference evidence="2 3" key="2">
    <citation type="submission" date="2024-05" db="EMBL/GenBank/DDBJ databases">
        <authorList>
            <person name="Chen Y."/>
            <person name="Shah S."/>
            <person name="Dougan E. K."/>
            <person name="Thang M."/>
            <person name="Chan C."/>
        </authorList>
    </citation>
    <scope>NUCLEOTIDE SEQUENCE [LARGE SCALE GENOMIC DNA]</scope>
</reference>
<dbReference type="GO" id="GO:0005840">
    <property type="term" value="C:ribosome"/>
    <property type="evidence" value="ECO:0007669"/>
    <property type="project" value="UniProtKB-KW"/>
</dbReference>
<organism evidence="1">
    <name type="scientific">Cladocopium goreaui</name>
    <dbReference type="NCBI Taxonomy" id="2562237"/>
    <lineage>
        <taxon>Eukaryota</taxon>
        <taxon>Sar</taxon>
        <taxon>Alveolata</taxon>
        <taxon>Dinophyceae</taxon>
        <taxon>Suessiales</taxon>
        <taxon>Symbiodiniaceae</taxon>
        <taxon>Cladocopium</taxon>
    </lineage>
</organism>
<reference evidence="1" key="1">
    <citation type="submission" date="2022-10" db="EMBL/GenBank/DDBJ databases">
        <authorList>
            <person name="Chen Y."/>
            <person name="Dougan E. K."/>
            <person name="Chan C."/>
            <person name="Rhodes N."/>
            <person name="Thang M."/>
        </authorList>
    </citation>
    <scope>NUCLEOTIDE SEQUENCE</scope>
</reference>
<evidence type="ECO:0000313" key="1">
    <source>
        <dbReference type="EMBL" id="CAI4000815.1"/>
    </source>
</evidence>
<keyword evidence="2" id="KW-0689">Ribosomal protein</keyword>